<proteinExistence type="predicted"/>
<organism evidence="1 2">
    <name type="scientific">Monoraphidium neglectum</name>
    <dbReference type="NCBI Taxonomy" id="145388"/>
    <lineage>
        <taxon>Eukaryota</taxon>
        <taxon>Viridiplantae</taxon>
        <taxon>Chlorophyta</taxon>
        <taxon>core chlorophytes</taxon>
        <taxon>Chlorophyceae</taxon>
        <taxon>CS clade</taxon>
        <taxon>Sphaeropleales</taxon>
        <taxon>Selenastraceae</taxon>
        <taxon>Monoraphidium</taxon>
    </lineage>
</organism>
<gene>
    <name evidence="1" type="ORF">MNEG_1671</name>
</gene>
<keyword evidence="2" id="KW-1185">Reference proteome</keyword>
<reference evidence="1 2" key="1">
    <citation type="journal article" date="2013" name="BMC Genomics">
        <title>Reconstruction of the lipid metabolism for the microalga Monoraphidium neglectum from its genome sequence reveals characteristics suitable for biofuel production.</title>
        <authorList>
            <person name="Bogen C."/>
            <person name="Al-Dilaimi A."/>
            <person name="Albersmeier A."/>
            <person name="Wichmann J."/>
            <person name="Grundmann M."/>
            <person name="Rupp O."/>
            <person name="Lauersen K.J."/>
            <person name="Blifernez-Klassen O."/>
            <person name="Kalinowski J."/>
            <person name="Goesmann A."/>
            <person name="Mussgnug J.H."/>
            <person name="Kruse O."/>
        </authorList>
    </citation>
    <scope>NUCLEOTIDE SEQUENCE [LARGE SCALE GENOMIC DNA]</scope>
    <source>
        <strain evidence="1 2">SAG 48.87</strain>
    </source>
</reference>
<dbReference type="RefSeq" id="XP_013905309.1">
    <property type="nucleotide sequence ID" value="XM_014049855.1"/>
</dbReference>
<evidence type="ECO:0000313" key="2">
    <source>
        <dbReference type="Proteomes" id="UP000054498"/>
    </source>
</evidence>
<dbReference type="AlphaFoldDB" id="A0A0D2MUR5"/>
<dbReference type="GeneID" id="25734496"/>
<protein>
    <submittedName>
        <fullName evidence="1">Uncharacterized protein</fullName>
    </submittedName>
</protein>
<dbReference type="EMBL" id="KK100392">
    <property type="protein sequence ID" value="KIZ06290.1"/>
    <property type="molecule type" value="Genomic_DNA"/>
</dbReference>
<dbReference type="KEGG" id="mng:MNEG_1671"/>
<evidence type="ECO:0000313" key="1">
    <source>
        <dbReference type="EMBL" id="KIZ06290.1"/>
    </source>
</evidence>
<accession>A0A0D2MUR5</accession>
<dbReference type="Proteomes" id="UP000054498">
    <property type="component" value="Unassembled WGS sequence"/>
</dbReference>
<sequence length="728" mass="79447">MASRAARDAKQQRRSAAAPCDHSLLDLPDEILAIIVARLVCPPTKLELKADAYAASAGLALSSVSGLLLVGPEWLAKGLIEAPVTWPPAAPTQPAPGPRRQLDADIGEAGAHGGAMASAVPTKHTAVVDVEAILLTGSAASRGHSQLLQNSQEYLAQQVCKQVEQQQQLEGVAAVAEVPVRRPFDLAALTAAAKARRAERRAWISTRDAMAKWRLREDDIELLDRIKQPRPMGMWQPSWNNRYMIREGDAAQAARIRFRGNVVQFTGWREPPPISEEDLRRAHLEWQLRRLGRRHGRRALMALAPAKRFIKTGRVMGFYVEFGGKVPSASHAARATHVAACLVERGMGAPDCAALYRFVWFIRDGGAVEDVPAALDKEQRTREVAQAIAAAQLPVLFSDHDLFRAYVDGGPAAPGVMAPAAAAAEILARRTEAEERCARCGVDLDGPLPDLAGSIDGWVARGGARCDLKEENLCGMGEARYKELMRIADTEVLNQRAIEKRLKARLPEKHLPGFQERYRAWAAAGFGDGFEELLASIVESEGRAHAAEMAEKTRRTQGARLRREAGLPAEYLHTFFADRWDSYFKTDHHGPTSGPEALRRLLADECAAEARGRRVAALRAAAGLRDLTRLPINKQPRMRFDAYINEGGDERWIKQLIAFEAGGGRGVPDLPPKGVPRPPAGHVHKCRACLRSDAAKGCAALCCAACCNAEVCKRHRKPEKGPVAEKKA</sequence>
<name>A0A0D2MUR5_9CHLO</name>